<dbReference type="Pfam" id="PF13580">
    <property type="entry name" value="SIS_2"/>
    <property type="match status" value="1"/>
</dbReference>
<dbReference type="GO" id="GO:0097367">
    <property type="term" value="F:carbohydrate derivative binding"/>
    <property type="evidence" value="ECO:0007669"/>
    <property type="project" value="InterPro"/>
</dbReference>
<dbReference type="PANTHER" id="PTHR30390:SF6">
    <property type="entry name" value="DNAA INITIATOR-ASSOCIATING PROTEIN DIAA"/>
    <property type="match status" value="1"/>
</dbReference>
<dbReference type="SUPFAM" id="SSF53697">
    <property type="entry name" value="SIS domain"/>
    <property type="match status" value="1"/>
</dbReference>
<proteinExistence type="predicted"/>
<protein>
    <submittedName>
        <fullName evidence="2">Phosphoheptose isomerase</fullName>
        <ecNumber evidence="2">5.3.1.28</ecNumber>
    </submittedName>
</protein>
<name>A0A380TE03_9ZZZZ</name>
<dbReference type="GO" id="GO:0016853">
    <property type="term" value="F:isomerase activity"/>
    <property type="evidence" value="ECO:0007669"/>
    <property type="project" value="UniProtKB-KW"/>
</dbReference>
<reference evidence="2" key="1">
    <citation type="submission" date="2018-07" db="EMBL/GenBank/DDBJ databases">
        <authorList>
            <person name="Quirk P.G."/>
            <person name="Krulwich T.A."/>
        </authorList>
    </citation>
    <scope>NUCLEOTIDE SEQUENCE</scope>
</reference>
<dbReference type="PROSITE" id="PS51464">
    <property type="entry name" value="SIS"/>
    <property type="match status" value="1"/>
</dbReference>
<feature type="domain" description="SIS" evidence="1">
    <location>
        <begin position="37"/>
        <end position="192"/>
    </location>
</feature>
<organism evidence="2">
    <name type="scientific">metagenome</name>
    <dbReference type="NCBI Taxonomy" id="256318"/>
    <lineage>
        <taxon>unclassified sequences</taxon>
        <taxon>metagenomes</taxon>
    </lineage>
</organism>
<dbReference type="CDD" id="cd05006">
    <property type="entry name" value="SIS_GmhA"/>
    <property type="match status" value="1"/>
</dbReference>
<evidence type="ECO:0000313" key="2">
    <source>
        <dbReference type="EMBL" id="SUS06516.1"/>
    </source>
</evidence>
<dbReference type="PANTHER" id="PTHR30390">
    <property type="entry name" value="SEDOHEPTULOSE 7-PHOSPHATE ISOMERASE / DNAA INITIATOR-ASSOCIATING FACTOR FOR REPLICATION INITIATION"/>
    <property type="match status" value="1"/>
</dbReference>
<dbReference type="AlphaFoldDB" id="A0A380TE03"/>
<dbReference type="InterPro" id="IPR050099">
    <property type="entry name" value="SIS_GmhA/DiaA_subfam"/>
</dbReference>
<dbReference type="EC" id="5.3.1.28" evidence="2"/>
<sequence length="195" mass="19815">MRTVADLFAREMDEHLRLTEAVAAGQADAFAAAAGACVERLGTGGKLLLFGNGGSAADAQHLAAELTVRLVSDRRPIPALALTADTAVLTAAGNDLGFQQIFARQIEALGQAGDIALAISTSGRSPNVLEGLAAARPKGLLTIGFCGANPSDMAGLCDHLLAVPSAVTARVQELHIVLGHMLCSAIEQGLGLAPA</sequence>
<dbReference type="EMBL" id="UIDG01000216">
    <property type="protein sequence ID" value="SUS06516.1"/>
    <property type="molecule type" value="Genomic_DNA"/>
</dbReference>
<dbReference type="Gene3D" id="3.40.50.10490">
    <property type="entry name" value="Glucose-6-phosphate isomerase like protein, domain 1"/>
    <property type="match status" value="1"/>
</dbReference>
<accession>A0A380TE03</accession>
<dbReference type="InterPro" id="IPR035461">
    <property type="entry name" value="GmhA/DiaA"/>
</dbReference>
<gene>
    <name evidence="2" type="primary">gmhA</name>
    <name evidence="2" type="ORF">DF3PB_2930005</name>
</gene>
<dbReference type="InterPro" id="IPR046348">
    <property type="entry name" value="SIS_dom_sf"/>
</dbReference>
<dbReference type="InterPro" id="IPR001347">
    <property type="entry name" value="SIS_dom"/>
</dbReference>
<evidence type="ECO:0000259" key="1">
    <source>
        <dbReference type="PROSITE" id="PS51464"/>
    </source>
</evidence>
<dbReference type="GO" id="GO:1901135">
    <property type="term" value="P:carbohydrate derivative metabolic process"/>
    <property type="evidence" value="ECO:0007669"/>
    <property type="project" value="InterPro"/>
</dbReference>
<keyword evidence="2" id="KW-0413">Isomerase</keyword>